<evidence type="ECO:0000256" key="5">
    <source>
        <dbReference type="ARBA" id="ARBA00023136"/>
    </source>
</evidence>
<feature type="domain" description="Major facilitator superfamily (MFS) profile" evidence="7">
    <location>
        <begin position="1"/>
        <end position="382"/>
    </location>
</feature>
<evidence type="ECO:0000256" key="4">
    <source>
        <dbReference type="ARBA" id="ARBA00022989"/>
    </source>
</evidence>
<dbReference type="PANTHER" id="PTHR43124:SF3">
    <property type="entry name" value="CHLORAMPHENICOL EFFLUX PUMP RV0191"/>
    <property type="match status" value="1"/>
</dbReference>
<feature type="transmembrane region" description="Helical" evidence="6">
    <location>
        <begin position="296"/>
        <end position="318"/>
    </location>
</feature>
<dbReference type="InterPro" id="IPR050189">
    <property type="entry name" value="MFS_Efflux_Transporters"/>
</dbReference>
<dbReference type="EMBL" id="AHCD03000044">
    <property type="protein sequence ID" value="KAF7781574.1"/>
    <property type="molecule type" value="Genomic_DNA"/>
</dbReference>
<feature type="transmembrane region" description="Helical" evidence="6">
    <location>
        <begin position="272"/>
        <end position="290"/>
    </location>
</feature>
<dbReference type="Proteomes" id="UP000016480">
    <property type="component" value="Unassembled WGS sequence"/>
</dbReference>
<dbReference type="SUPFAM" id="SSF103473">
    <property type="entry name" value="MFS general substrate transporter"/>
    <property type="match status" value="1"/>
</dbReference>
<evidence type="ECO:0000256" key="6">
    <source>
        <dbReference type="SAM" id="Phobius"/>
    </source>
</evidence>
<proteinExistence type="predicted"/>
<evidence type="ECO:0000313" key="8">
    <source>
        <dbReference type="EMBL" id="KAF7781574.1"/>
    </source>
</evidence>
<keyword evidence="2" id="KW-1003">Cell membrane</keyword>
<dbReference type="PRINTS" id="PR01036">
    <property type="entry name" value="TCRTETB"/>
</dbReference>
<feature type="transmembrane region" description="Helical" evidence="6">
    <location>
        <begin position="95"/>
        <end position="116"/>
    </location>
</feature>
<reference evidence="8 9" key="1">
    <citation type="journal article" date="2012" name="J. Bacteriol.">
        <title>Genome sequence of the cycloprodigiosin-producing bacterial strain Pseudoalteromonas rubra ATCC 29570(T).</title>
        <authorList>
            <person name="Xie B.B."/>
            <person name="Shu Y.L."/>
            <person name="Qin Q.L."/>
            <person name="Rong J.C."/>
            <person name="Zhang X.Y."/>
            <person name="Chen X.L."/>
            <person name="Zhou B.C."/>
            <person name="Zhang Y.Z."/>
        </authorList>
    </citation>
    <scope>NUCLEOTIDE SEQUENCE [LARGE SCALE GENOMIC DNA]</scope>
    <source>
        <strain evidence="8 9">DSM 6842</strain>
    </source>
</reference>
<evidence type="ECO:0000256" key="1">
    <source>
        <dbReference type="ARBA" id="ARBA00004651"/>
    </source>
</evidence>
<accession>A0A8T0C1N9</accession>
<comment type="caution">
    <text evidence="8">The sequence shown here is derived from an EMBL/GenBank/DDBJ whole genome shotgun (WGS) entry which is preliminary data.</text>
</comment>
<organism evidence="8 9">
    <name type="scientific">Pseudoalteromonas rubra</name>
    <dbReference type="NCBI Taxonomy" id="43658"/>
    <lineage>
        <taxon>Bacteria</taxon>
        <taxon>Pseudomonadati</taxon>
        <taxon>Pseudomonadota</taxon>
        <taxon>Gammaproteobacteria</taxon>
        <taxon>Alteromonadales</taxon>
        <taxon>Pseudoalteromonadaceae</taxon>
        <taxon>Pseudoalteromonas</taxon>
    </lineage>
</organism>
<feature type="transmembrane region" description="Helical" evidence="6">
    <location>
        <begin position="330"/>
        <end position="353"/>
    </location>
</feature>
<dbReference type="GeneID" id="61360455"/>
<keyword evidence="5 6" id="KW-0472">Membrane</keyword>
<sequence>MHLFTMLAVLLMSCSQLVSQVYMPVLPDIADSLMLTNGISQAMIISYFITLGASQLIVGPLRDKYGDRPLFIAGQAILLAGTLLCAVAPDSTTFLLGRILQGAGSASPVLISRTLLAQRLSGARLKSAMATVAISASVTAIIAPWLGGMLSSWFGWQGLSLVLITYYLFITIFGLSLLKASEPQPFVINPMSLVRHYQNMVRCQVFLSLASLKWVPTFLYLTLQLHLPFLLQDRFGFTTSQTGQAMMLPMVGLLLGAVFAKVLQRHVSYMKIVLWLWPALLLSALTFVLASDNAIAILLAYAAIMLVFGGYFPSYMHLIGLLHPTHAGTANALVGAIELLIFSVIAWLVNQWLPDNTQAIALLIAVCAALLLLCWRTIRIQRPHFEHT</sequence>
<feature type="transmembrane region" description="Helical" evidence="6">
    <location>
        <begin position="38"/>
        <end position="58"/>
    </location>
</feature>
<evidence type="ECO:0000256" key="2">
    <source>
        <dbReference type="ARBA" id="ARBA00022475"/>
    </source>
</evidence>
<dbReference type="InterPro" id="IPR020846">
    <property type="entry name" value="MFS_dom"/>
</dbReference>
<keyword evidence="3 6" id="KW-0812">Transmembrane</keyword>
<dbReference type="Pfam" id="PF07690">
    <property type="entry name" value="MFS_1"/>
    <property type="match status" value="1"/>
</dbReference>
<evidence type="ECO:0000259" key="7">
    <source>
        <dbReference type="PROSITE" id="PS50850"/>
    </source>
</evidence>
<evidence type="ECO:0000313" key="9">
    <source>
        <dbReference type="Proteomes" id="UP000016480"/>
    </source>
</evidence>
<dbReference type="PANTHER" id="PTHR43124">
    <property type="entry name" value="PURINE EFFLUX PUMP PBUE"/>
    <property type="match status" value="1"/>
</dbReference>
<dbReference type="AlphaFoldDB" id="A0A8T0C1N9"/>
<dbReference type="RefSeq" id="WP_242065295.1">
    <property type="nucleotide sequence ID" value="NZ_AHCD03000044.1"/>
</dbReference>
<feature type="transmembrane region" description="Helical" evidence="6">
    <location>
        <begin position="359"/>
        <end position="378"/>
    </location>
</feature>
<feature type="transmembrane region" description="Helical" evidence="6">
    <location>
        <begin position="243"/>
        <end position="260"/>
    </location>
</feature>
<feature type="transmembrane region" description="Helical" evidence="6">
    <location>
        <begin position="199"/>
        <end position="223"/>
    </location>
</feature>
<comment type="subcellular location">
    <subcellularLocation>
        <location evidence="1">Cell membrane</location>
        <topology evidence="1">Multi-pass membrane protein</topology>
    </subcellularLocation>
</comment>
<dbReference type="PROSITE" id="PS50850">
    <property type="entry name" value="MFS"/>
    <property type="match status" value="1"/>
</dbReference>
<dbReference type="InterPro" id="IPR036259">
    <property type="entry name" value="MFS_trans_sf"/>
</dbReference>
<dbReference type="Gene3D" id="1.20.1720.10">
    <property type="entry name" value="Multidrug resistance protein D"/>
    <property type="match status" value="1"/>
</dbReference>
<keyword evidence="4 6" id="KW-1133">Transmembrane helix</keyword>
<dbReference type="GO" id="GO:0022857">
    <property type="term" value="F:transmembrane transporter activity"/>
    <property type="evidence" value="ECO:0007669"/>
    <property type="project" value="InterPro"/>
</dbReference>
<gene>
    <name evidence="8" type="ORF">PRUB_b0840</name>
</gene>
<feature type="transmembrane region" description="Helical" evidence="6">
    <location>
        <begin position="153"/>
        <end position="178"/>
    </location>
</feature>
<feature type="transmembrane region" description="Helical" evidence="6">
    <location>
        <begin position="70"/>
        <end position="89"/>
    </location>
</feature>
<dbReference type="InterPro" id="IPR011701">
    <property type="entry name" value="MFS"/>
</dbReference>
<name>A0A8T0C1N9_9GAMM</name>
<feature type="transmembrane region" description="Helical" evidence="6">
    <location>
        <begin position="128"/>
        <end position="147"/>
    </location>
</feature>
<protein>
    <recommendedName>
        <fullName evidence="7">Major facilitator superfamily (MFS) profile domain-containing protein</fullName>
    </recommendedName>
</protein>
<evidence type="ECO:0000256" key="3">
    <source>
        <dbReference type="ARBA" id="ARBA00022692"/>
    </source>
</evidence>
<dbReference type="GO" id="GO:0005886">
    <property type="term" value="C:plasma membrane"/>
    <property type="evidence" value="ECO:0007669"/>
    <property type="project" value="UniProtKB-SubCell"/>
</dbReference>